<proteinExistence type="predicted"/>
<accession>A0A9E4TAV9</accession>
<dbReference type="EMBL" id="JAEPCM010000949">
    <property type="protein sequence ID" value="MCG7949593.1"/>
    <property type="molecule type" value="Genomic_DNA"/>
</dbReference>
<dbReference type="AlphaFoldDB" id="A0A9E4TAV9"/>
<gene>
    <name evidence="2" type="ORF">JAZ07_24920</name>
</gene>
<evidence type="ECO:0000313" key="3">
    <source>
        <dbReference type="Proteomes" id="UP000886667"/>
    </source>
</evidence>
<protein>
    <submittedName>
        <fullName evidence="2">Uncharacterized protein</fullName>
    </submittedName>
</protein>
<evidence type="ECO:0000256" key="1">
    <source>
        <dbReference type="SAM" id="MobiDB-lite"/>
    </source>
</evidence>
<comment type="caution">
    <text evidence="2">The sequence shown here is derived from an EMBL/GenBank/DDBJ whole genome shotgun (WGS) entry which is preliminary data.</text>
</comment>
<evidence type="ECO:0000313" key="2">
    <source>
        <dbReference type="EMBL" id="MCG7949593.1"/>
    </source>
</evidence>
<sequence length="66" mass="7780">MKKTANRSRNLLHNHPMLRKGGVHDKSNKAKRRKEKQNLRKVWFSLSAYCVLRENHAADILNSVRK</sequence>
<feature type="region of interest" description="Disordered" evidence="1">
    <location>
        <begin position="1"/>
        <end position="37"/>
    </location>
</feature>
<reference evidence="2" key="1">
    <citation type="journal article" date="2021" name="Proc. Natl. Acad. Sci. U.S.A.">
        <title>Global biogeography of chemosynthetic symbionts reveals both localized and globally distributed symbiont groups. .</title>
        <authorList>
            <person name="Osvatic J.T."/>
            <person name="Wilkins L.G.E."/>
            <person name="Leibrecht L."/>
            <person name="Leray M."/>
            <person name="Zauner S."/>
            <person name="Polzin J."/>
            <person name="Camacho Y."/>
            <person name="Gros O."/>
            <person name="van Gils J.A."/>
            <person name="Eisen J.A."/>
            <person name="Petersen J.M."/>
            <person name="Yuen B."/>
        </authorList>
    </citation>
    <scope>NUCLEOTIDE SEQUENCE</scope>
    <source>
        <strain evidence="2">MAGclacostrist064TRANS</strain>
    </source>
</reference>
<organism evidence="2 3">
    <name type="scientific">Candidatus Thiodiazotropha taylori</name>
    <dbReference type="NCBI Taxonomy" id="2792791"/>
    <lineage>
        <taxon>Bacteria</taxon>
        <taxon>Pseudomonadati</taxon>
        <taxon>Pseudomonadota</taxon>
        <taxon>Gammaproteobacteria</taxon>
        <taxon>Chromatiales</taxon>
        <taxon>Sedimenticolaceae</taxon>
        <taxon>Candidatus Thiodiazotropha</taxon>
    </lineage>
</organism>
<feature type="compositionally biased region" description="Basic residues" evidence="1">
    <location>
        <begin position="1"/>
        <end position="18"/>
    </location>
</feature>
<dbReference type="Proteomes" id="UP000886667">
    <property type="component" value="Unassembled WGS sequence"/>
</dbReference>
<name>A0A9E4TAV9_9GAMM</name>